<dbReference type="PANTHER" id="PTHR10590:SF11">
    <property type="entry name" value="SODIUM_NUCLEOSIDE COTRANSPORTER 2"/>
    <property type="match status" value="1"/>
</dbReference>
<evidence type="ECO:0000259" key="9">
    <source>
        <dbReference type="Pfam" id="PF07662"/>
    </source>
</evidence>
<dbReference type="InterPro" id="IPR011642">
    <property type="entry name" value="Gate_dom"/>
</dbReference>
<reference evidence="11" key="2">
    <citation type="submission" date="2025-09" db="UniProtKB">
        <authorList>
            <consortium name="Ensembl"/>
        </authorList>
    </citation>
    <scope>IDENTIFICATION</scope>
</reference>
<feature type="transmembrane region" description="Helical" evidence="7">
    <location>
        <begin position="315"/>
        <end position="334"/>
    </location>
</feature>
<keyword evidence="7" id="KW-0813">Transport</keyword>
<keyword evidence="5 7" id="KW-1133">Transmembrane helix</keyword>
<evidence type="ECO:0000313" key="12">
    <source>
        <dbReference type="Proteomes" id="UP000694428"/>
    </source>
</evidence>
<keyword evidence="12" id="KW-1185">Reference proteome</keyword>
<dbReference type="Proteomes" id="UP000694428">
    <property type="component" value="Unplaced"/>
</dbReference>
<protein>
    <recommendedName>
        <fullName evidence="7">Sodium/nucleoside cotransporter</fullName>
    </recommendedName>
</protein>
<evidence type="ECO:0000256" key="7">
    <source>
        <dbReference type="RuleBase" id="RU362018"/>
    </source>
</evidence>
<evidence type="ECO:0000313" key="11">
    <source>
        <dbReference type="Ensembl" id="ENSPSTP00000007630.1"/>
    </source>
</evidence>
<evidence type="ECO:0000256" key="3">
    <source>
        <dbReference type="ARBA" id="ARBA00022475"/>
    </source>
</evidence>
<dbReference type="NCBIfam" id="TIGR00804">
    <property type="entry name" value="nupC"/>
    <property type="match status" value="1"/>
</dbReference>
<dbReference type="Ensembl" id="ENSPSTT00000008003.1">
    <property type="protein sequence ID" value="ENSPSTP00000007630.1"/>
    <property type="gene ID" value="ENSPSTG00000005376.1"/>
</dbReference>
<feature type="transmembrane region" description="Helical" evidence="7">
    <location>
        <begin position="372"/>
        <end position="394"/>
    </location>
</feature>
<dbReference type="GO" id="GO:0005886">
    <property type="term" value="C:plasma membrane"/>
    <property type="evidence" value="ECO:0007669"/>
    <property type="project" value="UniProtKB-SubCell"/>
</dbReference>
<keyword evidence="6 7" id="KW-0472">Membrane</keyword>
<feature type="transmembrane region" description="Helical" evidence="7">
    <location>
        <begin position="286"/>
        <end position="308"/>
    </location>
</feature>
<dbReference type="GO" id="GO:0005415">
    <property type="term" value="F:nucleoside:sodium symporter activity"/>
    <property type="evidence" value="ECO:0007669"/>
    <property type="project" value="TreeGrafter"/>
</dbReference>
<dbReference type="Pfam" id="PF01773">
    <property type="entry name" value="Nucleos_tra2_N"/>
    <property type="match status" value="1"/>
</dbReference>
<feature type="transmembrane region" description="Helical" evidence="7">
    <location>
        <begin position="54"/>
        <end position="72"/>
    </location>
</feature>
<comment type="subcellular location">
    <subcellularLocation>
        <location evidence="1">Cell membrane</location>
        <topology evidence="1">Multi-pass membrane protein</topology>
    </subcellularLocation>
</comment>
<feature type="transmembrane region" description="Helical" evidence="7">
    <location>
        <begin position="150"/>
        <end position="170"/>
    </location>
</feature>
<comment type="similarity">
    <text evidence="2 7">Belongs to the concentrative nucleoside transporter (CNT) (TC 2.A.41) family.</text>
</comment>
<reference evidence="11" key="1">
    <citation type="submission" date="2025-08" db="UniProtKB">
        <authorList>
            <consortium name="Ensembl"/>
        </authorList>
    </citation>
    <scope>IDENTIFICATION</scope>
</reference>
<organism evidence="11 12">
    <name type="scientific">Pavo cristatus</name>
    <name type="common">Indian peafowl</name>
    <name type="synonym">Blue peafowl</name>
    <dbReference type="NCBI Taxonomy" id="9049"/>
    <lineage>
        <taxon>Eukaryota</taxon>
        <taxon>Metazoa</taxon>
        <taxon>Chordata</taxon>
        <taxon>Craniata</taxon>
        <taxon>Vertebrata</taxon>
        <taxon>Euteleostomi</taxon>
        <taxon>Archelosauria</taxon>
        <taxon>Archosauria</taxon>
        <taxon>Dinosauria</taxon>
        <taxon>Saurischia</taxon>
        <taxon>Theropoda</taxon>
        <taxon>Coelurosauria</taxon>
        <taxon>Aves</taxon>
        <taxon>Neognathae</taxon>
        <taxon>Galloanserae</taxon>
        <taxon>Galliformes</taxon>
        <taxon>Phasianidae</taxon>
        <taxon>Phasianinae</taxon>
        <taxon>Pavo</taxon>
    </lineage>
</organism>
<accession>A0A8C9L7G6</accession>
<feature type="transmembrane region" description="Helical" evidence="7">
    <location>
        <begin position="99"/>
        <end position="118"/>
    </location>
</feature>
<feature type="transmembrane region" description="Helical" evidence="7">
    <location>
        <begin position="517"/>
        <end position="541"/>
    </location>
</feature>
<dbReference type="InterPro" id="IPR011657">
    <property type="entry name" value="CNT_C_dom"/>
</dbReference>
<feature type="transmembrane region" description="Helical" evidence="7">
    <location>
        <begin position="210"/>
        <end position="231"/>
    </location>
</feature>
<feature type="transmembrane region" description="Helical" evidence="7">
    <location>
        <begin position="482"/>
        <end position="505"/>
    </location>
</feature>
<feature type="domain" description="Nucleoside transporter/FeoB GTPase Gate" evidence="10">
    <location>
        <begin position="212"/>
        <end position="309"/>
    </location>
</feature>
<dbReference type="PANTHER" id="PTHR10590">
    <property type="entry name" value="SODIUM/NUCLEOSIDE COTRANSPORTER"/>
    <property type="match status" value="1"/>
</dbReference>
<evidence type="ECO:0000256" key="5">
    <source>
        <dbReference type="ARBA" id="ARBA00022989"/>
    </source>
</evidence>
<dbReference type="InterPro" id="IPR002668">
    <property type="entry name" value="CNT_N_dom"/>
</dbReference>
<name>A0A8C9L7G6_PAVCR</name>
<dbReference type="AlphaFoldDB" id="A0A8C9L7G6"/>
<proteinExistence type="inferred from homology"/>
<dbReference type="Pfam" id="PF07670">
    <property type="entry name" value="Gate"/>
    <property type="match status" value="1"/>
</dbReference>
<keyword evidence="4 7" id="KW-0812">Transmembrane</keyword>
<evidence type="ECO:0000259" key="8">
    <source>
        <dbReference type="Pfam" id="PF01773"/>
    </source>
</evidence>
<feature type="domain" description="Concentrative nucleoside transporter C-terminal" evidence="9">
    <location>
        <begin position="315"/>
        <end position="537"/>
    </location>
</feature>
<evidence type="ECO:0000256" key="4">
    <source>
        <dbReference type="ARBA" id="ARBA00022692"/>
    </source>
</evidence>
<dbReference type="InterPro" id="IPR008276">
    <property type="entry name" value="C_nuclsd_transpt"/>
</dbReference>
<feature type="transmembrane region" description="Helical" evidence="7">
    <location>
        <begin position="29"/>
        <end position="48"/>
    </location>
</feature>
<feature type="domain" description="Concentrative nucleoside transporter N-terminal" evidence="8">
    <location>
        <begin position="131"/>
        <end position="203"/>
    </location>
</feature>
<feature type="transmembrane region" description="Helical" evidence="7">
    <location>
        <begin position="406"/>
        <end position="425"/>
    </location>
</feature>
<keyword evidence="3" id="KW-1003">Cell membrane</keyword>
<evidence type="ECO:0000256" key="2">
    <source>
        <dbReference type="ARBA" id="ARBA00009033"/>
    </source>
</evidence>
<feature type="transmembrane region" description="Helical" evidence="7">
    <location>
        <begin position="124"/>
        <end position="143"/>
    </location>
</feature>
<evidence type="ECO:0000256" key="6">
    <source>
        <dbReference type="ARBA" id="ARBA00023136"/>
    </source>
</evidence>
<evidence type="ECO:0000259" key="10">
    <source>
        <dbReference type="Pfam" id="PF07670"/>
    </source>
</evidence>
<dbReference type="Pfam" id="PF07662">
    <property type="entry name" value="Nucleos_tra2_C"/>
    <property type="match status" value="1"/>
</dbReference>
<sequence length="593" mass="65235">MSTLPRKALQPVSKAKSFCKAHAKALRRVFWGLLGAAYLCYFIAACWLNFQRALALVVITAVVIFFACWSLFKKYCGAKVLTFFSPLWKCLQKSWQGRFLCRLLYVLLLGGLVTWLALDTGKNPEQLISLAGFFVLVLFLFAFSKHHSAVSWRAVFWGLGLEFLIGLFILRTTPGIQAFQWLGDQIQVFLGYTKAGSGFVFGNTLIEDVFAFQSLPIIVFFSCVMSILYYLGVMQWLILKISWLLQVSLGTTPTETLSVAGNIFVGQTEAPLLIRPYLADMTHSEIHAVMAGGFSTIAGSVMGAYISFGIDAASLIAASVMAAPCALAMSKLVYPEVEESKFKGKESGFFPPREERNILEAASNGAAASVGLVANIAANLIAFLAVLEFINAALRWFGEMVEIKDLSFQMICSYVLMPVAFLMGADWADSPLVAELLGIKIFLNEFVAYQQLATYKKNRLSGLEEWSEGRKQWISVRRAESITTFALCGFANLSSIGIMLGGLTSMVPHRKSELASIVLRALLTGICVSMLNSCLAGLLYVPKEIGNCVTILSTANFTSTDYAIYTCCKQLFARWVCSRETGRVWSCAILPGD</sequence>
<evidence type="ECO:0000256" key="1">
    <source>
        <dbReference type="ARBA" id="ARBA00004651"/>
    </source>
</evidence>
<dbReference type="InterPro" id="IPR018270">
    <property type="entry name" value="C_nuclsd_transpt_met_bac"/>
</dbReference>